<feature type="non-terminal residue" evidence="6">
    <location>
        <position position="372"/>
    </location>
</feature>
<gene>
    <name evidence="6" type="ORF">METZ01_LOCUS309921</name>
</gene>
<dbReference type="Gene3D" id="3.40.50.740">
    <property type="match status" value="1"/>
</dbReference>
<feature type="non-terminal residue" evidence="6">
    <location>
        <position position="1"/>
    </location>
</feature>
<dbReference type="PANTHER" id="PTHR43742:SF9">
    <property type="entry name" value="TETRATHIONATE REDUCTASE SUBUNIT A"/>
    <property type="match status" value="1"/>
</dbReference>
<dbReference type="SUPFAM" id="SSF53706">
    <property type="entry name" value="Formate dehydrogenase/DMSO reductase, domains 1-3"/>
    <property type="match status" value="1"/>
</dbReference>
<evidence type="ECO:0000313" key="6">
    <source>
        <dbReference type="EMBL" id="SVC57067.1"/>
    </source>
</evidence>
<reference evidence="6" key="1">
    <citation type="submission" date="2018-05" db="EMBL/GenBank/DDBJ databases">
        <authorList>
            <person name="Lanie J.A."/>
            <person name="Ng W.-L."/>
            <person name="Kazmierczak K.M."/>
            <person name="Andrzejewski T.M."/>
            <person name="Davidsen T.M."/>
            <person name="Wayne K.J."/>
            <person name="Tettelin H."/>
            <person name="Glass J.I."/>
            <person name="Rusch D."/>
            <person name="Podicherti R."/>
            <person name="Tsui H.-C.T."/>
            <person name="Winkler M.E."/>
        </authorList>
    </citation>
    <scope>NUCLEOTIDE SEQUENCE</scope>
</reference>
<evidence type="ECO:0000256" key="1">
    <source>
        <dbReference type="ARBA" id="ARBA00022485"/>
    </source>
</evidence>
<keyword evidence="2" id="KW-0500">Molybdenum</keyword>
<name>A0A382NA08_9ZZZZ</name>
<keyword evidence="3" id="KW-0732">Signal</keyword>
<keyword evidence="1" id="KW-0479">Metal-binding</keyword>
<dbReference type="Gene3D" id="3.40.228.10">
    <property type="entry name" value="Dimethylsulfoxide Reductase, domain 2"/>
    <property type="match status" value="1"/>
</dbReference>
<keyword evidence="4" id="KW-0560">Oxidoreductase</keyword>
<evidence type="ECO:0000256" key="4">
    <source>
        <dbReference type="ARBA" id="ARBA00023002"/>
    </source>
</evidence>
<dbReference type="InterPro" id="IPR006656">
    <property type="entry name" value="Mopterin_OxRdtase"/>
</dbReference>
<dbReference type="AlphaFoldDB" id="A0A382NA08"/>
<proteinExistence type="predicted"/>
<dbReference type="EMBL" id="UINC01098502">
    <property type="protein sequence ID" value="SVC57067.1"/>
    <property type="molecule type" value="Genomic_DNA"/>
</dbReference>
<dbReference type="Gene3D" id="3.30.2070.10">
    <property type="entry name" value="Formate dehydrogenase/DMSO reductase"/>
    <property type="match status" value="1"/>
</dbReference>
<accession>A0A382NA08</accession>
<evidence type="ECO:0000259" key="5">
    <source>
        <dbReference type="Pfam" id="PF00384"/>
    </source>
</evidence>
<protein>
    <recommendedName>
        <fullName evidence="5">Molybdopterin oxidoreductase domain-containing protein</fullName>
    </recommendedName>
</protein>
<dbReference type="GO" id="GO:0016491">
    <property type="term" value="F:oxidoreductase activity"/>
    <property type="evidence" value="ECO:0007669"/>
    <property type="project" value="UniProtKB-KW"/>
</dbReference>
<dbReference type="InterPro" id="IPR050612">
    <property type="entry name" value="Prok_Mopterin_Oxidored"/>
</dbReference>
<dbReference type="PANTHER" id="PTHR43742">
    <property type="entry name" value="TRIMETHYLAMINE-N-OXIDE REDUCTASE"/>
    <property type="match status" value="1"/>
</dbReference>
<keyword evidence="1" id="KW-0408">Iron</keyword>
<evidence type="ECO:0000256" key="2">
    <source>
        <dbReference type="ARBA" id="ARBA00022505"/>
    </source>
</evidence>
<evidence type="ECO:0000256" key="3">
    <source>
        <dbReference type="ARBA" id="ARBA00022729"/>
    </source>
</evidence>
<keyword evidence="1" id="KW-0411">Iron-sulfur</keyword>
<dbReference type="Pfam" id="PF00384">
    <property type="entry name" value="Molybdopterin"/>
    <property type="match status" value="1"/>
</dbReference>
<organism evidence="6">
    <name type="scientific">marine metagenome</name>
    <dbReference type="NCBI Taxonomy" id="408172"/>
    <lineage>
        <taxon>unclassified sequences</taxon>
        <taxon>metagenomes</taxon>
        <taxon>ecological metagenomes</taxon>
    </lineage>
</organism>
<dbReference type="GO" id="GO:0051539">
    <property type="term" value="F:4 iron, 4 sulfur cluster binding"/>
    <property type="evidence" value="ECO:0007669"/>
    <property type="project" value="UniProtKB-KW"/>
</dbReference>
<keyword evidence="1" id="KW-0004">4Fe-4S</keyword>
<sequence>KKLGSKHLPFEAIEDTNLLDAFQNVFGQTLMPEFDIANTDYLLSFGADLLGTWQSPTRYSKAYGDFRDLHHGRGKFVQIEPRFSMSAANADDWVYVNPGQEGKLALSIAYELINQELVDSKWESALNINLNSFSPDRVYSEIGLESADKIKEVAKEFGSHGSKSLAIGGGISSAYTNGSFNLSAIYVLNHLVGSVGKEGVIKLNPTSALKNLSGESKRASFSQWQSMPHEIESGKVKVLAIRGADPIYSLPDSVGIKEAVLGKNANGEFNVPLIVSFANKMDETTAIADLVLPENNPLEDWGTNIPNPGPGYQTIGFQQPVVRPFFENRGVNLGTKNFIEILLGISKDSGYQLDVEGETVIDILKNSARELF</sequence>
<feature type="domain" description="Molybdopterin oxidoreductase" evidence="5">
    <location>
        <begin position="22"/>
        <end position="329"/>
    </location>
</feature>